<name>A0ABV2JCJ1_9FIRM</name>
<protein>
    <submittedName>
        <fullName evidence="1">Uncharacterized protein</fullName>
    </submittedName>
</protein>
<reference evidence="1 2" key="1">
    <citation type="submission" date="2024-06" db="EMBL/GenBank/DDBJ databases">
        <title>Genomic Encyclopedia of Type Strains, Phase IV (KMG-IV): sequencing the most valuable type-strain genomes for metagenomic binning, comparative biology and taxonomic classification.</title>
        <authorList>
            <person name="Goeker M."/>
        </authorList>
    </citation>
    <scope>NUCLEOTIDE SEQUENCE [LARGE SCALE GENOMIC DNA]</scope>
    <source>
        <strain evidence="1 2">DSM 21460</strain>
    </source>
</reference>
<organism evidence="1 2">
    <name type="scientific">Peptoniphilus olsenii</name>
    <dbReference type="NCBI Taxonomy" id="411570"/>
    <lineage>
        <taxon>Bacteria</taxon>
        <taxon>Bacillati</taxon>
        <taxon>Bacillota</taxon>
        <taxon>Tissierellia</taxon>
        <taxon>Tissierellales</taxon>
        <taxon>Peptoniphilaceae</taxon>
        <taxon>Peptoniphilus</taxon>
    </lineage>
</organism>
<dbReference type="EMBL" id="JBEPMA010000012">
    <property type="protein sequence ID" value="MET3617981.1"/>
    <property type="molecule type" value="Genomic_DNA"/>
</dbReference>
<proteinExistence type="predicted"/>
<evidence type="ECO:0000313" key="2">
    <source>
        <dbReference type="Proteomes" id="UP001549162"/>
    </source>
</evidence>
<gene>
    <name evidence="1" type="ORF">ABID14_001616</name>
</gene>
<keyword evidence="2" id="KW-1185">Reference proteome</keyword>
<sequence>MTTPLFLLRAVEIGLSILDLDLITIGLVSDMYTEKVNDDYKYREVATQDDFDKF</sequence>
<evidence type="ECO:0000313" key="1">
    <source>
        <dbReference type="EMBL" id="MET3617981.1"/>
    </source>
</evidence>
<accession>A0ABV2JCJ1</accession>
<dbReference type="Proteomes" id="UP001549162">
    <property type="component" value="Unassembled WGS sequence"/>
</dbReference>
<comment type="caution">
    <text evidence="1">The sequence shown here is derived from an EMBL/GenBank/DDBJ whole genome shotgun (WGS) entry which is preliminary data.</text>
</comment>